<accession>A0A6A5BM93</accession>
<comment type="subcellular location">
    <subcellularLocation>
        <location evidence="1 6">Nucleus</location>
    </subcellularLocation>
</comment>
<comment type="pathway">
    <text evidence="6">tRNA modification; N(7)-methylguanine-tRNA biosynthesis.</text>
</comment>
<dbReference type="PANTHER" id="PTHR16288">
    <property type="entry name" value="WD40 REPEAT PROTEIN 4"/>
    <property type="match status" value="1"/>
</dbReference>
<dbReference type="SUPFAM" id="SSF50978">
    <property type="entry name" value="WD40 repeat-like"/>
    <property type="match status" value="1"/>
</dbReference>
<evidence type="ECO:0000256" key="2">
    <source>
        <dbReference type="ARBA" id="ARBA00022574"/>
    </source>
</evidence>
<feature type="repeat" description="WD" evidence="7">
    <location>
        <begin position="183"/>
        <end position="214"/>
    </location>
</feature>
<dbReference type="GO" id="GO:0005829">
    <property type="term" value="C:cytosol"/>
    <property type="evidence" value="ECO:0007669"/>
    <property type="project" value="TreeGrafter"/>
</dbReference>
<sequence length="375" mass="41982">MSSSSPTLSCLPAIAVSKEEGLIAFSVGPNIHIFDKSLQKELLNHKLEKTNVKSMLFEGKYFVVASSEDKSVLVFLLNDTNTQLKCVGKIELVKKPSCLAVHPVTKELWIGDKFGDVYAINLLTEFDSNNASPKLIKKPAPKMGHLAMLTGLILNEKYVVTSDRDEKIRITNYPEYFLVHNFCLGHTEMVSCISQADDGLLVSASTDNTLKVWKYLLDSDDALKFSFDCSENNYPNVLQCMTIGGLKFVFVLYEQADYIQVLQLNTETYELAPKCTIPMGCEILNFLVYQVDNKTQITLFTASSPNVHVADLSVKESGDLSINTVPSHAITIESFKKEDFVSDSIYSSLIRKMDSKKNENEGEDKQPKKKKKDKK</sequence>
<reference evidence="9 10" key="1">
    <citation type="journal article" date="2019" name="Sci. Rep.">
        <title>Nanopore sequencing improves the draft genome of the human pathogenic amoeba Naegleria fowleri.</title>
        <authorList>
            <person name="Liechti N."/>
            <person name="Schurch N."/>
            <person name="Bruggmann R."/>
            <person name="Wittwer M."/>
        </authorList>
    </citation>
    <scope>NUCLEOTIDE SEQUENCE [LARGE SCALE GENOMIC DNA]</scope>
    <source>
        <strain evidence="9 10">ATCC 30894</strain>
    </source>
</reference>
<evidence type="ECO:0000256" key="6">
    <source>
        <dbReference type="HAMAP-Rule" id="MF_03056"/>
    </source>
</evidence>
<dbReference type="InterPro" id="IPR001680">
    <property type="entry name" value="WD40_rpt"/>
</dbReference>
<dbReference type="Gene3D" id="2.130.10.10">
    <property type="entry name" value="YVTN repeat-like/Quinoprotein amine dehydrogenase"/>
    <property type="match status" value="1"/>
</dbReference>
<dbReference type="InterPro" id="IPR015943">
    <property type="entry name" value="WD40/YVTN_repeat-like_dom_sf"/>
</dbReference>
<dbReference type="Pfam" id="PF00400">
    <property type="entry name" value="WD40"/>
    <property type="match status" value="1"/>
</dbReference>
<name>A0A6A5BM93_NAEFO</name>
<proteinExistence type="inferred from homology"/>
<dbReference type="UniPathway" id="UPA00989"/>
<dbReference type="GeneID" id="68114168"/>
<comment type="caution">
    <text evidence="9">The sequence shown here is derived from an EMBL/GenBank/DDBJ whole genome shotgun (WGS) entry which is preliminary data.</text>
</comment>
<dbReference type="SMART" id="SM00320">
    <property type="entry name" value="WD40"/>
    <property type="match status" value="3"/>
</dbReference>
<evidence type="ECO:0000256" key="1">
    <source>
        <dbReference type="ARBA" id="ARBA00004123"/>
    </source>
</evidence>
<keyword evidence="3 6" id="KW-0819">tRNA processing</keyword>
<keyword evidence="4 6" id="KW-0677">Repeat</keyword>
<evidence type="ECO:0000256" key="7">
    <source>
        <dbReference type="PROSITE-ProRule" id="PRU00221"/>
    </source>
</evidence>
<dbReference type="EMBL" id="VFQX01000054">
    <property type="protein sequence ID" value="KAF0974019.1"/>
    <property type="molecule type" value="Genomic_DNA"/>
</dbReference>
<organism evidence="9 10">
    <name type="scientific">Naegleria fowleri</name>
    <name type="common">Brain eating amoeba</name>
    <dbReference type="NCBI Taxonomy" id="5763"/>
    <lineage>
        <taxon>Eukaryota</taxon>
        <taxon>Discoba</taxon>
        <taxon>Heterolobosea</taxon>
        <taxon>Tetramitia</taxon>
        <taxon>Eutetramitia</taxon>
        <taxon>Vahlkampfiidae</taxon>
        <taxon>Naegleria</taxon>
    </lineage>
</organism>
<keyword evidence="2 6" id="KW-0853">WD repeat</keyword>
<evidence type="ECO:0000256" key="4">
    <source>
        <dbReference type="ARBA" id="ARBA00022737"/>
    </source>
</evidence>
<dbReference type="GO" id="GO:0043527">
    <property type="term" value="C:tRNA methyltransferase complex"/>
    <property type="evidence" value="ECO:0007669"/>
    <property type="project" value="TreeGrafter"/>
</dbReference>
<evidence type="ECO:0000256" key="3">
    <source>
        <dbReference type="ARBA" id="ARBA00022694"/>
    </source>
</evidence>
<dbReference type="VEuPathDB" id="AmoebaDB:FDP41_006950"/>
<feature type="compositionally biased region" description="Basic and acidic residues" evidence="8">
    <location>
        <begin position="353"/>
        <end position="366"/>
    </location>
</feature>
<dbReference type="PROSITE" id="PS50082">
    <property type="entry name" value="WD_REPEATS_2"/>
    <property type="match status" value="1"/>
</dbReference>
<evidence type="ECO:0000256" key="8">
    <source>
        <dbReference type="SAM" id="MobiDB-lite"/>
    </source>
</evidence>
<dbReference type="PANTHER" id="PTHR16288:SF0">
    <property type="entry name" value="TRNA (GUANINE-N(7)-)-METHYLTRANSFERASE NON-CATALYTIC SUBUNIT WDR4"/>
    <property type="match status" value="1"/>
</dbReference>
<dbReference type="InterPro" id="IPR036322">
    <property type="entry name" value="WD40_repeat_dom_sf"/>
</dbReference>
<evidence type="ECO:0000313" key="10">
    <source>
        <dbReference type="Proteomes" id="UP000444721"/>
    </source>
</evidence>
<dbReference type="GO" id="GO:0005634">
    <property type="term" value="C:nucleus"/>
    <property type="evidence" value="ECO:0007669"/>
    <property type="project" value="UniProtKB-SubCell"/>
</dbReference>
<feature type="region of interest" description="Disordered" evidence="8">
    <location>
        <begin position="353"/>
        <end position="375"/>
    </location>
</feature>
<comment type="subunit">
    <text evidence="6">Forms a heterodimer with the catalytic subunit.</text>
</comment>
<keyword evidence="10" id="KW-1185">Reference proteome</keyword>
<dbReference type="PROSITE" id="PS50294">
    <property type="entry name" value="WD_REPEATS_REGION"/>
    <property type="match status" value="1"/>
</dbReference>
<evidence type="ECO:0000256" key="5">
    <source>
        <dbReference type="ARBA" id="ARBA00023242"/>
    </source>
</evidence>
<dbReference type="RefSeq" id="XP_044558732.1">
    <property type="nucleotide sequence ID" value="XM_044710641.1"/>
</dbReference>
<dbReference type="Proteomes" id="UP000444721">
    <property type="component" value="Unassembled WGS sequence"/>
</dbReference>
<dbReference type="InterPro" id="IPR028884">
    <property type="entry name" value="Trm82"/>
</dbReference>
<dbReference type="VEuPathDB" id="AmoebaDB:NfTy_073260"/>
<dbReference type="VEuPathDB" id="AmoebaDB:NF0091100"/>
<dbReference type="AlphaFoldDB" id="A0A6A5BM93"/>
<comment type="similarity">
    <text evidence="6">Belongs to the WD repeat TRM82 family.</text>
</comment>
<protein>
    <recommendedName>
        <fullName evidence="6">tRNA (guanine-N(7)-)-methyltransferase non-catalytic subunit</fullName>
    </recommendedName>
    <alternativeName>
        <fullName evidence="6">WD repeat-containing protein 4 homolog</fullName>
    </alternativeName>
</protein>
<dbReference type="OrthoDB" id="371245at2759"/>
<evidence type="ECO:0000313" key="9">
    <source>
        <dbReference type="EMBL" id="KAF0974019.1"/>
    </source>
</evidence>
<dbReference type="HAMAP" id="MF_03056">
    <property type="entry name" value="TRM82"/>
    <property type="match status" value="1"/>
</dbReference>
<dbReference type="GO" id="GO:0106004">
    <property type="term" value="P:tRNA (guanine-N7)-methylation"/>
    <property type="evidence" value="ECO:0007669"/>
    <property type="project" value="UniProtKB-UniRule"/>
</dbReference>
<gene>
    <name evidence="9" type="ORF">FDP41_006950</name>
</gene>
<comment type="function">
    <text evidence="6">Required for the formation of N(7)-methylguanine at position 46 (m7G46) in tRNA. In the complex, it is required to stabilize and induce conformational changes of the catalytic subunit.</text>
</comment>
<keyword evidence="5 6" id="KW-0539">Nucleus</keyword>